<dbReference type="HAMAP" id="MF_01309_B">
    <property type="entry name" value="Ribosomal_uS3_B"/>
    <property type="match status" value="1"/>
</dbReference>
<comment type="subunit">
    <text evidence="8">Part of the 30S ribosomal subunit. Forms a tight complex with proteins S10 and S14.</text>
</comment>
<dbReference type="InterPro" id="IPR015946">
    <property type="entry name" value="KH_dom-like_a/b"/>
</dbReference>
<dbReference type="PROSITE" id="PS50823">
    <property type="entry name" value="KH_TYPE_2"/>
    <property type="match status" value="1"/>
</dbReference>
<name>A0A0G0Q849_9BACT</name>
<accession>A0A0G0Q849</accession>
<comment type="caution">
    <text evidence="10">The sequence shown here is derived from an EMBL/GenBank/DDBJ whole genome shotgun (WGS) entry which is preliminary data.</text>
</comment>
<dbReference type="NCBIfam" id="TIGR01009">
    <property type="entry name" value="rpsC_bact"/>
    <property type="match status" value="1"/>
</dbReference>
<dbReference type="EMBL" id="LBWB01000043">
    <property type="protein sequence ID" value="KKQ97856.1"/>
    <property type="molecule type" value="Genomic_DNA"/>
</dbReference>
<evidence type="ECO:0000313" key="10">
    <source>
        <dbReference type="EMBL" id="KKQ97856.1"/>
    </source>
</evidence>
<comment type="similarity">
    <text evidence="1 8">Belongs to the universal ribosomal protein uS3 family.</text>
</comment>
<comment type="function">
    <text evidence="6 8">Binds the lower part of the 30S subunit head. Binds mRNA in the 70S ribosome, positioning it for translation.</text>
</comment>
<dbReference type="PANTHER" id="PTHR11760:SF19">
    <property type="entry name" value="SMALL RIBOSOMAL SUBUNIT PROTEIN US3C"/>
    <property type="match status" value="1"/>
</dbReference>
<evidence type="ECO:0000256" key="1">
    <source>
        <dbReference type="ARBA" id="ARBA00010761"/>
    </source>
</evidence>
<dbReference type="InterPro" id="IPR009019">
    <property type="entry name" value="KH_sf_prok-type"/>
</dbReference>
<dbReference type="GO" id="GO:0006412">
    <property type="term" value="P:translation"/>
    <property type="evidence" value="ECO:0007669"/>
    <property type="project" value="UniProtKB-UniRule"/>
</dbReference>
<dbReference type="FunFam" id="3.30.300.20:FF:000001">
    <property type="entry name" value="30S ribosomal protein S3"/>
    <property type="match status" value="1"/>
</dbReference>
<organism evidence="10 11">
    <name type="scientific">Candidatus Woesebacteria bacterium GW2011_GWB1_39_12</name>
    <dbReference type="NCBI Taxonomy" id="1618574"/>
    <lineage>
        <taxon>Bacteria</taxon>
        <taxon>Candidatus Woeseibacteriota</taxon>
    </lineage>
</organism>
<dbReference type="CDD" id="cd02412">
    <property type="entry name" value="KH-II_30S_S3"/>
    <property type="match status" value="1"/>
</dbReference>
<protein>
    <recommendedName>
        <fullName evidence="7 8">Small ribosomal subunit protein uS3</fullName>
    </recommendedName>
</protein>
<dbReference type="STRING" id="1618574.UT24_C0043G0015"/>
<keyword evidence="5 8" id="KW-0687">Ribonucleoprotein</keyword>
<dbReference type="AlphaFoldDB" id="A0A0G0Q849"/>
<evidence type="ECO:0000256" key="3">
    <source>
        <dbReference type="ARBA" id="ARBA00022884"/>
    </source>
</evidence>
<evidence type="ECO:0000313" key="11">
    <source>
        <dbReference type="Proteomes" id="UP000033881"/>
    </source>
</evidence>
<dbReference type="Gene3D" id="3.30.300.20">
    <property type="match status" value="1"/>
</dbReference>
<dbReference type="InterPro" id="IPR005704">
    <property type="entry name" value="Ribosomal_uS3_bac-typ"/>
</dbReference>
<dbReference type="GO" id="GO:0019843">
    <property type="term" value="F:rRNA binding"/>
    <property type="evidence" value="ECO:0007669"/>
    <property type="project" value="UniProtKB-UniRule"/>
</dbReference>
<keyword evidence="4 8" id="KW-0689">Ribosomal protein</keyword>
<feature type="domain" description="KH type-2" evidence="9">
    <location>
        <begin position="39"/>
        <end position="116"/>
    </location>
</feature>
<reference evidence="10 11" key="1">
    <citation type="journal article" date="2015" name="Nature">
        <title>rRNA introns, odd ribosomes, and small enigmatic genomes across a large radiation of phyla.</title>
        <authorList>
            <person name="Brown C.T."/>
            <person name="Hug L.A."/>
            <person name="Thomas B.C."/>
            <person name="Sharon I."/>
            <person name="Castelle C.J."/>
            <person name="Singh A."/>
            <person name="Wilkins M.J."/>
            <person name="Williams K.H."/>
            <person name="Banfield J.F."/>
        </authorList>
    </citation>
    <scope>NUCLEOTIDE SEQUENCE [LARGE SCALE GENOMIC DNA]</scope>
</reference>
<dbReference type="InterPro" id="IPR057258">
    <property type="entry name" value="Ribosomal_uS3"/>
</dbReference>
<dbReference type="Pfam" id="PF07650">
    <property type="entry name" value="KH_2"/>
    <property type="match status" value="1"/>
</dbReference>
<dbReference type="Gene3D" id="3.30.1140.32">
    <property type="entry name" value="Ribosomal protein S3, C-terminal domain"/>
    <property type="match status" value="1"/>
</dbReference>
<evidence type="ECO:0000256" key="2">
    <source>
        <dbReference type="ARBA" id="ARBA00022730"/>
    </source>
</evidence>
<keyword evidence="2 8" id="KW-0699">rRNA-binding</keyword>
<dbReference type="Proteomes" id="UP000033881">
    <property type="component" value="Unassembled WGS sequence"/>
</dbReference>
<dbReference type="SUPFAM" id="SSF54814">
    <property type="entry name" value="Prokaryotic type KH domain (KH-domain type II)"/>
    <property type="match status" value="1"/>
</dbReference>
<evidence type="ECO:0000256" key="4">
    <source>
        <dbReference type="ARBA" id="ARBA00022980"/>
    </source>
</evidence>
<dbReference type="InterPro" id="IPR004044">
    <property type="entry name" value="KH_dom_type_2"/>
</dbReference>
<evidence type="ECO:0000256" key="6">
    <source>
        <dbReference type="ARBA" id="ARBA00024998"/>
    </source>
</evidence>
<dbReference type="GO" id="GO:0003735">
    <property type="term" value="F:structural constituent of ribosome"/>
    <property type="evidence" value="ECO:0007669"/>
    <property type="project" value="InterPro"/>
</dbReference>
<dbReference type="GO" id="GO:0022627">
    <property type="term" value="C:cytosolic small ribosomal subunit"/>
    <property type="evidence" value="ECO:0007669"/>
    <property type="project" value="TreeGrafter"/>
</dbReference>
<dbReference type="GO" id="GO:0003729">
    <property type="term" value="F:mRNA binding"/>
    <property type="evidence" value="ECO:0007669"/>
    <property type="project" value="UniProtKB-UniRule"/>
</dbReference>
<dbReference type="PANTHER" id="PTHR11760">
    <property type="entry name" value="30S/40S RIBOSOMAL PROTEIN S3"/>
    <property type="match status" value="1"/>
</dbReference>
<evidence type="ECO:0000256" key="8">
    <source>
        <dbReference type="HAMAP-Rule" id="MF_01309"/>
    </source>
</evidence>
<dbReference type="InterPro" id="IPR001351">
    <property type="entry name" value="Ribosomal_uS3_C"/>
</dbReference>
<dbReference type="PATRIC" id="fig|1618574.4.peg.1801"/>
<dbReference type="SUPFAM" id="SSF54821">
    <property type="entry name" value="Ribosomal protein S3 C-terminal domain"/>
    <property type="match status" value="1"/>
</dbReference>
<evidence type="ECO:0000256" key="7">
    <source>
        <dbReference type="ARBA" id="ARBA00035257"/>
    </source>
</evidence>
<dbReference type="InterPro" id="IPR036419">
    <property type="entry name" value="Ribosomal_S3_C_sf"/>
</dbReference>
<sequence length="218" mass="24536">MGQKVNPVGFRTGTFLPWKSRWFADGNEYKTYLFEDIKIRKAVMNKLRLAGVTNVEIERLPKSMVITMTVSRPGVVIGRGGTGLEELKKFILDVISQGSSTKVKDLKIDLRVNEVKNPELSAYLVASRIVSELERRLPHRRVISKAMERVRQSGALGVKVILSGRIGGAEISRTEKYHDGSIPAQTMRENIDYAQIPALLKRGYVGVKVYIHKKPDEE</sequence>
<proteinExistence type="inferred from homology"/>
<evidence type="ECO:0000256" key="5">
    <source>
        <dbReference type="ARBA" id="ARBA00023274"/>
    </source>
</evidence>
<gene>
    <name evidence="8" type="primary">rpsC</name>
    <name evidence="10" type="ORF">UT24_C0043G0015</name>
</gene>
<dbReference type="Pfam" id="PF00189">
    <property type="entry name" value="Ribosomal_S3_C"/>
    <property type="match status" value="1"/>
</dbReference>
<keyword evidence="3 8" id="KW-0694">RNA-binding</keyword>
<evidence type="ECO:0000259" key="9">
    <source>
        <dbReference type="PROSITE" id="PS50823"/>
    </source>
</evidence>